<dbReference type="EMBL" id="GBRH01186802">
    <property type="protein sequence ID" value="JAE11094.1"/>
    <property type="molecule type" value="Transcribed_RNA"/>
</dbReference>
<sequence>MSFGDTYDSLFFNLIHYLFNFKYLLHILTQSS</sequence>
<evidence type="ECO:0000313" key="1">
    <source>
        <dbReference type="EMBL" id="JAE11094.1"/>
    </source>
</evidence>
<reference evidence="1" key="2">
    <citation type="journal article" date="2015" name="Data Brief">
        <title>Shoot transcriptome of the giant reed, Arundo donax.</title>
        <authorList>
            <person name="Barrero R.A."/>
            <person name="Guerrero F.D."/>
            <person name="Moolhuijzen P."/>
            <person name="Goolsby J.A."/>
            <person name="Tidwell J."/>
            <person name="Bellgard S.E."/>
            <person name="Bellgard M.I."/>
        </authorList>
    </citation>
    <scope>NUCLEOTIDE SEQUENCE</scope>
    <source>
        <tissue evidence="1">Shoot tissue taken approximately 20 cm above the soil surface</tissue>
    </source>
</reference>
<reference evidence="1" key="1">
    <citation type="submission" date="2014-09" db="EMBL/GenBank/DDBJ databases">
        <authorList>
            <person name="Magalhaes I.L.F."/>
            <person name="Oliveira U."/>
            <person name="Santos F.R."/>
            <person name="Vidigal T.H.D.A."/>
            <person name="Brescovit A.D."/>
            <person name="Santos A.J."/>
        </authorList>
    </citation>
    <scope>NUCLEOTIDE SEQUENCE</scope>
    <source>
        <tissue evidence="1">Shoot tissue taken approximately 20 cm above the soil surface</tissue>
    </source>
</reference>
<protein>
    <submittedName>
        <fullName evidence="1">Uncharacterized protein</fullName>
    </submittedName>
</protein>
<dbReference type="AlphaFoldDB" id="A0A0A9FIS3"/>
<organism evidence="1">
    <name type="scientific">Arundo donax</name>
    <name type="common">Giant reed</name>
    <name type="synonym">Donax arundinaceus</name>
    <dbReference type="NCBI Taxonomy" id="35708"/>
    <lineage>
        <taxon>Eukaryota</taxon>
        <taxon>Viridiplantae</taxon>
        <taxon>Streptophyta</taxon>
        <taxon>Embryophyta</taxon>
        <taxon>Tracheophyta</taxon>
        <taxon>Spermatophyta</taxon>
        <taxon>Magnoliopsida</taxon>
        <taxon>Liliopsida</taxon>
        <taxon>Poales</taxon>
        <taxon>Poaceae</taxon>
        <taxon>PACMAD clade</taxon>
        <taxon>Arundinoideae</taxon>
        <taxon>Arundineae</taxon>
        <taxon>Arundo</taxon>
    </lineage>
</organism>
<proteinExistence type="predicted"/>
<accession>A0A0A9FIS3</accession>
<name>A0A0A9FIS3_ARUDO</name>